<reference evidence="1 2" key="1">
    <citation type="journal article" date="2019" name="Sci. Rep.">
        <title>Comparative genomics of chytrid fungi reveal insights into the obligate biotrophic and pathogenic lifestyle of Synchytrium endobioticum.</title>
        <authorList>
            <person name="van de Vossenberg B.T.L.H."/>
            <person name="Warris S."/>
            <person name="Nguyen H.D.T."/>
            <person name="van Gent-Pelzer M.P.E."/>
            <person name="Joly D.L."/>
            <person name="van de Geest H.C."/>
            <person name="Bonants P.J.M."/>
            <person name="Smith D.S."/>
            <person name="Levesque C.A."/>
            <person name="van der Lee T.A.J."/>
        </authorList>
    </citation>
    <scope>NUCLEOTIDE SEQUENCE [LARGE SCALE GENOMIC DNA]</scope>
    <source>
        <strain evidence="1 2">MB42</strain>
    </source>
</reference>
<protein>
    <submittedName>
        <fullName evidence="1">Uncharacterized protein</fullName>
    </submittedName>
</protein>
<gene>
    <name evidence="1" type="ORF">SeMB42_g05475</name>
</gene>
<dbReference type="Proteomes" id="UP000317494">
    <property type="component" value="Unassembled WGS sequence"/>
</dbReference>
<evidence type="ECO:0000313" key="2">
    <source>
        <dbReference type="Proteomes" id="UP000317494"/>
    </source>
</evidence>
<dbReference type="EMBL" id="QEAN01000262">
    <property type="protein sequence ID" value="TPX41655.1"/>
    <property type="molecule type" value="Genomic_DNA"/>
</dbReference>
<organism evidence="1 2">
    <name type="scientific">Synchytrium endobioticum</name>
    <dbReference type="NCBI Taxonomy" id="286115"/>
    <lineage>
        <taxon>Eukaryota</taxon>
        <taxon>Fungi</taxon>
        <taxon>Fungi incertae sedis</taxon>
        <taxon>Chytridiomycota</taxon>
        <taxon>Chytridiomycota incertae sedis</taxon>
        <taxon>Chytridiomycetes</taxon>
        <taxon>Synchytriales</taxon>
        <taxon>Synchytriaceae</taxon>
        <taxon>Synchytrium</taxon>
    </lineage>
</organism>
<name>A0A507CR68_9FUNG</name>
<accession>A0A507CR68</accession>
<keyword evidence="2" id="KW-1185">Reference proteome</keyword>
<dbReference type="AlphaFoldDB" id="A0A507CR68"/>
<dbReference type="VEuPathDB" id="FungiDB:SeMB42_g05475"/>
<sequence length="532" mass="60444">MLLILTFDDVSHMSNALWIRLEFDIRMAKFTNISTLVCLAAVIILLTSARAAPAGDDNATTKARKAMQVHTTVTVRERHHAKGFTIPTHIRTHQDLACFVSEKIASMRIPLESPYTVDQLRSIPDKSMSKVQVDFTRAYHSLFFEKMKTLFRQIELTMMELRNSELLKPELDKVALELLRHYDLEGMYRKHIQQYCPVVRRIYSCKELELPNYDWERLRNKLPEKELLRVRDDPATAELIHSLCETLKNAIARRKRGMFGALPAKQCSPTKLKRYVGKEINRVVLYSFVFKKHFFEQPNDAMSEDQMVLTGLYHCVVSEKLKVLLQQIQNFMDAHGKKRGYEAALAEVERAIRKHHSLEGQYREVCERTFGDAINWPKLEPLECGGAGLECSNTMQSTPEDQTPTSHDEPISVNALGFRLGASTSQPRPCLLYGVTCGGDVDNQPPSVGVHDDPMQPGLIDFPDTTMYATSDLSLRFGYSHDDRIRLSHGGVGNELRRPPCDHVGFIGESSTALKRSTDSSRRVKVFGVFLA</sequence>
<proteinExistence type="predicted"/>
<evidence type="ECO:0000313" key="1">
    <source>
        <dbReference type="EMBL" id="TPX41655.1"/>
    </source>
</evidence>
<comment type="caution">
    <text evidence="1">The sequence shown here is derived from an EMBL/GenBank/DDBJ whole genome shotgun (WGS) entry which is preliminary data.</text>
</comment>